<dbReference type="InterPro" id="IPR058588">
    <property type="entry name" value="E2-CBASS"/>
</dbReference>
<dbReference type="Proteomes" id="UP000217507">
    <property type="component" value="Plasmid Plasmid2 dna"/>
</dbReference>
<gene>
    <name evidence="2" type="ORF">NIES23_58500</name>
</gene>
<name>A0A1Z4KVX6_ANAVA</name>
<reference evidence="2 3" key="1">
    <citation type="submission" date="2017-06" db="EMBL/GenBank/DDBJ databases">
        <title>Genome sequencing of cyanobaciteial culture collection at National Institute for Environmental Studies (NIES).</title>
        <authorList>
            <person name="Hirose Y."/>
            <person name="Shimura Y."/>
            <person name="Fujisawa T."/>
            <person name="Nakamura Y."/>
            <person name="Kawachi M."/>
        </authorList>
    </citation>
    <scope>NUCLEOTIDE SEQUENCE [LARGE SCALE GENOMIC DNA]</scope>
    <source>
        <strain evidence="2 3">NIES-23</strain>
        <plasmid evidence="3">Plasmid Plasmid2 dna</plasmid>
    </source>
</reference>
<evidence type="ECO:0000313" key="3">
    <source>
        <dbReference type="Proteomes" id="UP000217507"/>
    </source>
</evidence>
<evidence type="ECO:0000259" key="1">
    <source>
        <dbReference type="Pfam" id="PF26395"/>
    </source>
</evidence>
<proteinExistence type="predicted"/>
<dbReference type="Pfam" id="PF26395">
    <property type="entry name" value="E2-CBASS"/>
    <property type="match status" value="1"/>
</dbReference>
<dbReference type="EMBL" id="AP018218">
    <property type="protein sequence ID" value="BAY73022.1"/>
    <property type="molecule type" value="Genomic_DNA"/>
</dbReference>
<geneLocation type="plasmid" evidence="2">
    <name>plasmid2</name>
</geneLocation>
<accession>A0A1Z4KVX6</accession>
<evidence type="ECO:0000313" key="2">
    <source>
        <dbReference type="EMBL" id="BAY73022.1"/>
    </source>
</evidence>
<organism evidence="2 3">
    <name type="scientific">Trichormus variabilis NIES-23</name>
    <dbReference type="NCBI Taxonomy" id="1973479"/>
    <lineage>
        <taxon>Bacteria</taxon>
        <taxon>Bacillati</taxon>
        <taxon>Cyanobacteriota</taxon>
        <taxon>Cyanophyceae</taxon>
        <taxon>Nostocales</taxon>
        <taxon>Nostocaceae</taxon>
        <taxon>Trichormus</taxon>
    </lineage>
</organism>
<keyword evidence="2" id="KW-0614">Plasmid</keyword>
<dbReference type="AlphaFoldDB" id="A0A1Z4KVX6"/>
<sequence>MGLTKAEYSQLKPTINLGLQNLHILHRFPGFAYRRERGVAVWRGTLQPRQFSPKYRVAIRYKLSSYPTVNVISPTLASRPPHVWKDGTLCLYYPKEKPWQKDMLLAKTIIPWTALWLYYYELWLDTGKWLGPSSHASDSKLQSWSSNPVEGYSILEKPTEQQTA</sequence>
<feature type="domain" description="Type II CBASS E2 protein" evidence="1">
    <location>
        <begin position="22"/>
        <end position="135"/>
    </location>
</feature>
<protein>
    <recommendedName>
        <fullName evidence="1">Type II CBASS E2 protein domain-containing protein</fullName>
    </recommendedName>
</protein>